<dbReference type="InterPro" id="IPR050267">
    <property type="entry name" value="Anti-sigma-factor_SerPK"/>
</dbReference>
<accession>A0ABT1IRB6</accession>
<dbReference type="CDD" id="cd16936">
    <property type="entry name" value="HATPase_RsbW-like"/>
    <property type="match status" value="1"/>
</dbReference>
<keyword evidence="1" id="KW-0418">Kinase</keyword>
<evidence type="ECO:0000256" key="1">
    <source>
        <dbReference type="ARBA" id="ARBA00022527"/>
    </source>
</evidence>
<sequence length="166" mass="18237">MEDDDPSAAGEHVVLADLEKLTAAEMERDYTALLRDPAVPREVPLPSRPESAGVARRVVLAVLRLWGLQQHLEAAELLTGEIVANAVRHAGGRMVGLRLHRRPGWIRVEVRDSSRALPCLILANEAGYESGNGLRIVDAVADRWGADLLPRGKGVWFELKVRERAA</sequence>
<dbReference type="Proteomes" id="UP001206483">
    <property type="component" value="Unassembled WGS sequence"/>
</dbReference>
<dbReference type="EMBL" id="JAMZDX010000001">
    <property type="protein sequence ID" value="MCP2307660.1"/>
    <property type="molecule type" value="Genomic_DNA"/>
</dbReference>
<evidence type="ECO:0000259" key="2">
    <source>
        <dbReference type="Pfam" id="PF13581"/>
    </source>
</evidence>
<feature type="domain" description="Histidine kinase/HSP90-like ATPase" evidence="2">
    <location>
        <begin position="45"/>
        <end position="154"/>
    </location>
</feature>
<dbReference type="PANTHER" id="PTHR35526:SF3">
    <property type="entry name" value="ANTI-SIGMA-F FACTOR RSBW"/>
    <property type="match status" value="1"/>
</dbReference>
<dbReference type="InterPro" id="IPR003594">
    <property type="entry name" value="HATPase_dom"/>
</dbReference>
<keyword evidence="1" id="KW-0808">Transferase</keyword>
<protein>
    <submittedName>
        <fullName evidence="3">Anti-sigma regulatory factor (Ser/Thr protein kinase)</fullName>
    </submittedName>
</protein>
<dbReference type="Pfam" id="PF13581">
    <property type="entry name" value="HATPase_c_2"/>
    <property type="match status" value="1"/>
</dbReference>
<gene>
    <name evidence="3" type="ORF">FHR36_000752</name>
</gene>
<dbReference type="Gene3D" id="3.30.565.10">
    <property type="entry name" value="Histidine kinase-like ATPase, C-terminal domain"/>
    <property type="match status" value="1"/>
</dbReference>
<evidence type="ECO:0000313" key="4">
    <source>
        <dbReference type="Proteomes" id="UP001206483"/>
    </source>
</evidence>
<name>A0ABT1IRB6_9ACTN</name>
<dbReference type="InterPro" id="IPR036890">
    <property type="entry name" value="HATPase_C_sf"/>
</dbReference>
<dbReference type="SUPFAM" id="SSF55874">
    <property type="entry name" value="ATPase domain of HSP90 chaperone/DNA topoisomerase II/histidine kinase"/>
    <property type="match status" value="1"/>
</dbReference>
<proteinExistence type="predicted"/>
<dbReference type="RefSeq" id="WP_253793743.1">
    <property type="nucleotide sequence ID" value="NZ_BAAAUB010000126.1"/>
</dbReference>
<keyword evidence="1" id="KW-0723">Serine/threonine-protein kinase</keyword>
<evidence type="ECO:0000313" key="3">
    <source>
        <dbReference type="EMBL" id="MCP2307660.1"/>
    </source>
</evidence>
<dbReference type="PANTHER" id="PTHR35526">
    <property type="entry name" value="ANTI-SIGMA-F FACTOR RSBW-RELATED"/>
    <property type="match status" value="1"/>
</dbReference>
<comment type="caution">
    <text evidence="3">The sequence shown here is derived from an EMBL/GenBank/DDBJ whole genome shotgun (WGS) entry which is preliminary data.</text>
</comment>
<reference evidence="3 4" key="1">
    <citation type="submission" date="2022-06" db="EMBL/GenBank/DDBJ databases">
        <title>Sequencing the genomes of 1000 actinobacteria strains.</title>
        <authorList>
            <person name="Klenk H.-P."/>
        </authorList>
    </citation>
    <scope>NUCLEOTIDE SEQUENCE [LARGE SCALE GENOMIC DNA]</scope>
    <source>
        <strain evidence="3 4">DSM 41656</strain>
    </source>
</reference>
<organism evidence="3 4">
    <name type="scientific">Kitasatospora paracochleata</name>
    <dbReference type="NCBI Taxonomy" id="58354"/>
    <lineage>
        <taxon>Bacteria</taxon>
        <taxon>Bacillati</taxon>
        <taxon>Actinomycetota</taxon>
        <taxon>Actinomycetes</taxon>
        <taxon>Kitasatosporales</taxon>
        <taxon>Streptomycetaceae</taxon>
        <taxon>Kitasatospora</taxon>
    </lineage>
</organism>
<keyword evidence="4" id="KW-1185">Reference proteome</keyword>